<protein>
    <submittedName>
        <fullName evidence="3">Uncharacterized protein</fullName>
    </submittedName>
</protein>
<keyword evidence="2" id="KW-1133">Transmembrane helix</keyword>
<feature type="region of interest" description="Disordered" evidence="1">
    <location>
        <begin position="166"/>
        <end position="186"/>
    </location>
</feature>
<feature type="transmembrane region" description="Helical" evidence="2">
    <location>
        <begin position="234"/>
        <end position="255"/>
    </location>
</feature>
<dbReference type="PANTHER" id="PTHR12242:SF22">
    <property type="entry name" value="OS02G0130600 PROTEIN"/>
    <property type="match status" value="1"/>
</dbReference>
<dbReference type="AlphaFoldDB" id="A0AAN7K2N0"/>
<keyword evidence="2" id="KW-0812">Transmembrane</keyword>
<feature type="compositionally biased region" description="Polar residues" evidence="1">
    <location>
        <begin position="175"/>
        <end position="186"/>
    </location>
</feature>
<evidence type="ECO:0000256" key="1">
    <source>
        <dbReference type="SAM" id="MobiDB-lite"/>
    </source>
</evidence>
<feature type="transmembrane region" description="Helical" evidence="2">
    <location>
        <begin position="87"/>
        <end position="110"/>
    </location>
</feature>
<dbReference type="Proteomes" id="UP001345219">
    <property type="component" value="Chromosome 6"/>
</dbReference>
<evidence type="ECO:0000313" key="4">
    <source>
        <dbReference type="Proteomes" id="UP001345219"/>
    </source>
</evidence>
<proteinExistence type="predicted"/>
<feature type="transmembrane region" description="Helical" evidence="2">
    <location>
        <begin position="27"/>
        <end position="47"/>
    </location>
</feature>
<keyword evidence="2" id="KW-0472">Membrane</keyword>
<sequence length="333" mass="37770">MASLHGSDSWSPSTTTDTAAWSYWLNWRVLLCGIWIVTSISLASVLIRKYEYFCTRRRSGQETHHRKMEILYEDQTWSPCMKGVHPAWLLAFRAIAFALLLAVLMAAVIVNGPSIYYYYTQWTSTLITIYFWLGLLLSIHGCIKHHNAAGGERVGNVDIESELGTPAASTPAEASINSTTKATGTGTDNARQPSGFWGHVFQVLFQVNAGAVVLTDSVFWFMIFPFLMAKHDRLTILVITMHSLNAILLLVDAALNCLRFPFFRIAYFFSWSVFFVVFQWILHACVPIRWPYPFLDMSSRYSPIWYLSAALLHIPCYGAFALVVKLKQCLLVR</sequence>
<evidence type="ECO:0000256" key="2">
    <source>
        <dbReference type="SAM" id="Phobius"/>
    </source>
</evidence>
<dbReference type="GO" id="GO:0016020">
    <property type="term" value="C:membrane"/>
    <property type="evidence" value="ECO:0007669"/>
    <property type="project" value="TreeGrafter"/>
</dbReference>
<feature type="transmembrane region" description="Helical" evidence="2">
    <location>
        <begin position="116"/>
        <end position="137"/>
    </location>
</feature>
<feature type="transmembrane region" description="Helical" evidence="2">
    <location>
        <begin position="267"/>
        <end position="292"/>
    </location>
</feature>
<keyword evidence="4" id="KW-1185">Reference proteome</keyword>
<evidence type="ECO:0000313" key="3">
    <source>
        <dbReference type="EMBL" id="KAK4756278.1"/>
    </source>
</evidence>
<feature type="transmembrane region" description="Helical" evidence="2">
    <location>
        <begin position="304"/>
        <end position="324"/>
    </location>
</feature>
<comment type="caution">
    <text evidence="3">The sequence shown here is derived from an EMBL/GenBank/DDBJ whole genome shotgun (WGS) entry which is preliminary data.</text>
</comment>
<reference evidence="3 4" key="1">
    <citation type="journal article" date="2023" name="Hortic Res">
        <title>Pangenome of water caltrop reveals structural variations and asymmetric subgenome divergence after allopolyploidization.</title>
        <authorList>
            <person name="Zhang X."/>
            <person name="Chen Y."/>
            <person name="Wang L."/>
            <person name="Yuan Y."/>
            <person name="Fang M."/>
            <person name="Shi L."/>
            <person name="Lu R."/>
            <person name="Comes H.P."/>
            <person name="Ma Y."/>
            <person name="Chen Y."/>
            <person name="Huang G."/>
            <person name="Zhou Y."/>
            <person name="Zheng Z."/>
            <person name="Qiu Y."/>
        </authorList>
    </citation>
    <scope>NUCLEOTIDE SEQUENCE [LARGE SCALE GENOMIC DNA]</scope>
    <source>
        <tissue evidence="3">Roots</tissue>
    </source>
</reference>
<accession>A0AAN7K2N0</accession>
<dbReference type="PANTHER" id="PTHR12242">
    <property type="entry name" value="OS02G0130600 PROTEIN-RELATED"/>
    <property type="match status" value="1"/>
</dbReference>
<name>A0AAN7K2N0_9MYRT</name>
<organism evidence="3 4">
    <name type="scientific">Trapa incisa</name>
    <dbReference type="NCBI Taxonomy" id="236973"/>
    <lineage>
        <taxon>Eukaryota</taxon>
        <taxon>Viridiplantae</taxon>
        <taxon>Streptophyta</taxon>
        <taxon>Embryophyta</taxon>
        <taxon>Tracheophyta</taxon>
        <taxon>Spermatophyta</taxon>
        <taxon>Magnoliopsida</taxon>
        <taxon>eudicotyledons</taxon>
        <taxon>Gunneridae</taxon>
        <taxon>Pentapetalae</taxon>
        <taxon>rosids</taxon>
        <taxon>malvids</taxon>
        <taxon>Myrtales</taxon>
        <taxon>Lythraceae</taxon>
        <taxon>Trapa</taxon>
    </lineage>
</organism>
<dbReference type="EMBL" id="JAXIOK010000013">
    <property type="protein sequence ID" value="KAK4756278.1"/>
    <property type="molecule type" value="Genomic_DNA"/>
</dbReference>
<feature type="transmembrane region" description="Helical" evidence="2">
    <location>
        <begin position="203"/>
        <end position="228"/>
    </location>
</feature>
<gene>
    <name evidence="3" type="ORF">SAY87_006405</name>
</gene>